<organism evidence="2 3">
    <name type="scientific">Actinokineospora xionganensis</name>
    <dbReference type="NCBI Taxonomy" id="2684470"/>
    <lineage>
        <taxon>Bacteria</taxon>
        <taxon>Bacillati</taxon>
        <taxon>Actinomycetota</taxon>
        <taxon>Actinomycetes</taxon>
        <taxon>Pseudonocardiales</taxon>
        <taxon>Pseudonocardiaceae</taxon>
        <taxon>Actinokineospora</taxon>
    </lineage>
</organism>
<dbReference type="PANTHER" id="PTHR43586">
    <property type="entry name" value="CYSTEINE DESULFURASE"/>
    <property type="match status" value="1"/>
</dbReference>
<dbReference type="Pfam" id="PF00266">
    <property type="entry name" value="Aminotran_5"/>
    <property type="match status" value="1"/>
</dbReference>
<dbReference type="InterPro" id="IPR015421">
    <property type="entry name" value="PyrdxlP-dep_Trfase_major"/>
</dbReference>
<dbReference type="EMBL" id="JABVED010000011">
    <property type="protein sequence ID" value="MBC6449361.1"/>
    <property type="molecule type" value="Genomic_DNA"/>
</dbReference>
<evidence type="ECO:0000259" key="1">
    <source>
        <dbReference type="Pfam" id="PF00266"/>
    </source>
</evidence>
<dbReference type="Gene3D" id="3.90.1150.10">
    <property type="entry name" value="Aspartate Aminotransferase, domain 1"/>
    <property type="match status" value="1"/>
</dbReference>
<keyword evidence="2" id="KW-0032">Aminotransferase</keyword>
<dbReference type="PANTHER" id="PTHR43586:SF21">
    <property type="entry name" value="PYRIDOXAL PHOSPHATE (PLP)-DEPENDENT ASPARTATE AMINOTRANSFERASE SUPERFAMILY"/>
    <property type="match status" value="1"/>
</dbReference>
<dbReference type="Gene3D" id="3.40.640.10">
    <property type="entry name" value="Type I PLP-dependent aspartate aminotransferase-like (Major domain)"/>
    <property type="match status" value="1"/>
</dbReference>
<proteinExistence type="predicted"/>
<gene>
    <name evidence="2" type="ORF">GPZ80_19540</name>
</gene>
<dbReference type="InterPro" id="IPR015424">
    <property type="entry name" value="PyrdxlP-dep_Trfase"/>
</dbReference>
<sequence>MRMAYGERFDVPAGYLNTASIGVPPAFAADAMAEVIDRWRRGDTNAPEFDEPVATARAAWARIVGVDADRVAIASGVSQLVGQVAAGVPDGTRVLVAAGEFTSATFPFAAQGRGITVTEVPLAQIAERASDFDLVAVSVVQSADGAIVDLEGLRAAGTRVLLDVTQAAGWLPLDLGWADWVVGGSYKWLLSPRGSAWLAIRADVEELTKPVGANWYAGENPWDTVYGLPLRLASNARAFDLSPDWFAQVGAASALPWLAGQDMNEIHAHCVGLADKFLAGLDLPPEGSAIVSIDRSAESLTAAGIRCASRAGRTRLAFHLYSTEEDVDLALAALR</sequence>
<evidence type="ECO:0000313" key="3">
    <source>
        <dbReference type="Proteomes" id="UP000734823"/>
    </source>
</evidence>
<protein>
    <submittedName>
        <fullName evidence="2">Aminotransferase class V-fold PLP-dependent enzyme</fullName>
    </submittedName>
</protein>
<dbReference type="InterPro" id="IPR000192">
    <property type="entry name" value="Aminotrans_V_dom"/>
</dbReference>
<evidence type="ECO:0000313" key="2">
    <source>
        <dbReference type="EMBL" id="MBC6449361.1"/>
    </source>
</evidence>
<accession>A0ABR7LAC5</accession>
<dbReference type="SUPFAM" id="SSF53383">
    <property type="entry name" value="PLP-dependent transferases"/>
    <property type="match status" value="1"/>
</dbReference>
<comment type="caution">
    <text evidence="2">The sequence shown here is derived from an EMBL/GenBank/DDBJ whole genome shotgun (WGS) entry which is preliminary data.</text>
</comment>
<reference evidence="2 3" key="1">
    <citation type="submission" date="2020-06" db="EMBL/GenBank/DDBJ databases">
        <title>Actinokineospora xiongansis sp. nov., isolated from soil of Baiyangdian.</title>
        <authorList>
            <person name="Zhang X."/>
        </authorList>
    </citation>
    <scope>NUCLEOTIDE SEQUENCE [LARGE SCALE GENOMIC DNA]</scope>
    <source>
        <strain evidence="2 3">HBU206404</strain>
    </source>
</reference>
<name>A0ABR7LAC5_9PSEU</name>
<dbReference type="InterPro" id="IPR015422">
    <property type="entry name" value="PyrdxlP-dep_Trfase_small"/>
</dbReference>
<keyword evidence="2" id="KW-0808">Transferase</keyword>
<dbReference type="RefSeq" id="WP_187222073.1">
    <property type="nucleotide sequence ID" value="NZ_JABVED010000011.1"/>
</dbReference>
<feature type="domain" description="Aminotransferase class V" evidence="1">
    <location>
        <begin position="47"/>
        <end position="286"/>
    </location>
</feature>
<keyword evidence="3" id="KW-1185">Reference proteome</keyword>
<dbReference type="GO" id="GO:0008483">
    <property type="term" value="F:transaminase activity"/>
    <property type="evidence" value="ECO:0007669"/>
    <property type="project" value="UniProtKB-KW"/>
</dbReference>
<dbReference type="Proteomes" id="UP000734823">
    <property type="component" value="Unassembled WGS sequence"/>
</dbReference>